<dbReference type="InterPro" id="IPR006076">
    <property type="entry name" value="FAD-dep_OxRdtase"/>
</dbReference>
<evidence type="ECO:0000313" key="3">
    <source>
        <dbReference type="EMBL" id="NHO53058.1"/>
    </source>
</evidence>
<gene>
    <name evidence="3" type="ORF">GOB87_03655</name>
</gene>
<dbReference type="AlphaFoldDB" id="A0A967B9T4"/>
<dbReference type="SUPFAM" id="SSF51905">
    <property type="entry name" value="FAD/NAD(P)-binding domain"/>
    <property type="match status" value="1"/>
</dbReference>
<dbReference type="PANTHER" id="PTHR42720">
    <property type="entry name" value="GLYCEROL-3-PHOSPHATE DEHYDROGENASE"/>
    <property type="match status" value="1"/>
</dbReference>
<dbReference type="CDD" id="cd19946">
    <property type="entry name" value="GlpA-like_Fer2_BFD-like"/>
    <property type="match status" value="1"/>
</dbReference>
<dbReference type="RefSeq" id="WP_166313189.1">
    <property type="nucleotide sequence ID" value="NZ_WOTH01000004.1"/>
</dbReference>
<evidence type="ECO:0000256" key="1">
    <source>
        <dbReference type="ARBA" id="ARBA00023002"/>
    </source>
</evidence>
<dbReference type="EMBL" id="WOTH01000004">
    <property type="protein sequence ID" value="NHO53058.1"/>
    <property type="molecule type" value="Genomic_DNA"/>
</dbReference>
<reference evidence="3" key="1">
    <citation type="submission" date="2019-11" db="EMBL/GenBank/DDBJ databases">
        <title>Description of new Acetobacter species.</title>
        <authorList>
            <person name="Cleenwerck I."/>
            <person name="Sombolestani A.S."/>
        </authorList>
    </citation>
    <scope>NUCLEOTIDE SEQUENCE</scope>
    <source>
        <strain evidence="3">LMG 1626</strain>
    </source>
</reference>
<feature type="domain" description="FAD dependent oxidoreductase" evidence="2">
    <location>
        <begin position="12"/>
        <end position="359"/>
    </location>
</feature>
<proteinExistence type="predicted"/>
<evidence type="ECO:0000313" key="4">
    <source>
        <dbReference type="Proteomes" id="UP000597459"/>
    </source>
</evidence>
<dbReference type="Gene3D" id="3.50.50.60">
    <property type="entry name" value="FAD/NAD(P)-binding domain"/>
    <property type="match status" value="1"/>
</dbReference>
<dbReference type="Gene3D" id="1.10.10.1100">
    <property type="entry name" value="BFD-like [2Fe-2S]-binding domain"/>
    <property type="match status" value="1"/>
</dbReference>
<accession>A0A967B9T4</accession>
<dbReference type="InterPro" id="IPR041854">
    <property type="entry name" value="BFD-like_2Fe2S-bd_dom_sf"/>
</dbReference>
<protein>
    <submittedName>
        <fullName evidence="3">FAD-dependent oxidoreductase</fullName>
    </submittedName>
</protein>
<keyword evidence="4" id="KW-1185">Reference proteome</keyword>
<dbReference type="PANTHER" id="PTHR42720:SF1">
    <property type="entry name" value="GLYCEROL 3-PHOSPHATE OXIDASE"/>
    <property type="match status" value="1"/>
</dbReference>
<comment type="caution">
    <text evidence="3">The sequence shown here is derived from an EMBL/GenBank/DDBJ whole genome shotgun (WGS) entry which is preliminary data.</text>
</comment>
<organism evidence="3 4">
    <name type="scientific">Acetobacter estunensis</name>
    <dbReference type="NCBI Taxonomy" id="104097"/>
    <lineage>
        <taxon>Bacteria</taxon>
        <taxon>Pseudomonadati</taxon>
        <taxon>Pseudomonadota</taxon>
        <taxon>Alphaproteobacteria</taxon>
        <taxon>Acetobacterales</taxon>
        <taxon>Acetobacteraceae</taxon>
        <taxon>Acetobacter</taxon>
    </lineage>
</organism>
<dbReference type="Gene3D" id="3.30.9.10">
    <property type="entry name" value="D-Amino Acid Oxidase, subunit A, domain 2"/>
    <property type="match status" value="1"/>
</dbReference>
<dbReference type="Pfam" id="PF01266">
    <property type="entry name" value="DAO"/>
    <property type="match status" value="1"/>
</dbReference>
<sequence>MTGTTAEGRIYDVAIIGAGVVGCAVFRACVLAGAQTVLLEKGGDLLEGASKANSAILHTGFDATPDTLEAACVQQGYALYREICESMNLSVLKTGAMVVAWTDEDLARFPAIVDKASRNGVPVRVLDAQQARQREPALSEDVRGAVLVEGEDLIDPWTAPMAYAHQAIANGGMLMRKARVEGGARQGDVWRLDVAGKPAVSARVVINCAGNYGDLVEAIARPSPFTITPRKGQFVVFDKTAYELFRTIILPVPTALTKGVVVTRTVFGNVLVGPTAEPQDAREFPTVDHDHLTKLREAAFRIIPALIEHDVTTTYAGLRPATQFSDYQIEALDGLGWITVGGIRSTGLTGALGIAEHVVGLYRAHFADPTPLADVVVPHMPNLVEDLPRPWMQEGRGPIACHCERVTEREIETALTDAVLPVGTLGGLRRRTRCMMGRCQGFYCTRRVMELAQTHLPGLVSPIGEGRHDA</sequence>
<evidence type="ECO:0000259" key="2">
    <source>
        <dbReference type="Pfam" id="PF01266"/>
    </source>
</evidence>
<keyword evidence="1" id="KW-0560">Oxidoreductase</keyword>
<dbReference type="InterPro" id="IPR052745">
    <property type="entry name" value="G3P_Oxidase/Oxidoreductase"/>
</dbReference>
<dbReference type="Proteomes" id="UP000597459">
    <property type="component" value="Unassembled WGS sequence"/>
</dbReference>
<dbReference type="InterPro" id="IPR036188">
    <property type="entry name" value="FAD/NAD-bd_sf"/>
</dbReference>
<name>A0A967B9T4_9PROT</name>
<dbReference type="GO" id="GO:0016491">
    <property type="term" value="F:oxidoreductase activity"/>
    <property type="evidence" value="ECO:0007669"/>
    <property type="project" value="UniProtKB-KW"/>
</dbReference>